<accession>A0ACD4PHR1</accession>
<gene>
    <name evidence="1" type="ORF">Me_995_000172</name>
</gene>
<reference evidence="1" key="1">
    <citation type="submission" date="2022-12" db="EMBL/GenBank/DDBJ databases">
        <authorList>
            <consortium name="Asia Pacific Centre for Animal Health"/>
            <person name="Klose S.M."/>
            <person name="Legione A.R."/>
            <person name="Monotti I."/>
            <person name="Bushell R."/>
            <person name="Marenda M.S."/>
            <person name="Sugiyama T."/>
            <person name="Browning G.F."/>
            <person name="Vaz P.K."/>
        </authorList>
    </citation>
    <scope>NUCLEOTIDE SEQUENCE</scope>
    <source>
        <strain evidence="1">Felid995</strain>
    </source>
</reference>
<keyword evidence="2" id="KW-1185">Reference proteome</keyword>
<sequence>MNDLKIYNLKNFETLQNDIFMLGSFESFHLGHYQIYKKAQSLKNENQRLILVTFKQETFDFKNKGSFFQSNNANYFNLVELEFDAVLEIDFQEIKNLQALEFLNLLKKDKAINLCFGQDFKLGKDKQVLNEIDLKLIHNINLHMVEIFKFKNKKISTSFLKELVTFGDIKFLNELLVYNFTIEADLKENELTANRKQLLPHAGFYVAKVYLNNLIYFSIIQVNKQNKLKWHLIDLDDLFRNSIKDGKMYIELLDKIHLTVSDYDDFLQEEFKEKAKKYFLESQL</sequence>
<organism evidence="1 2">
    <name type="scientific">Mycoplasmopsis edwardii</name>
    <dbReference type="NCBI Taxonomy" id="53558"/>
    <lineage>
        <taxon>Bacteria</taxon>
        <taxon>Bacillati</taxon>
        <taxon>Mycoplasmatota</taxon>
        <taxon>Mycoplasmoidales</taxon>
        <taxon>Metamycoplasmataceae</taxon>
        <taxon>Mycoplasmopsis</taxon>
    </lineage>
</organism>
<protein>
    <submittedName>
        <fullName evidence="1">Uncharacterized protein</fullName>
    </submittedName>
</protein>
<proteinExistence type="predicted"/>
<name>A0ACD4PHR1_9BACT</name>
<dbReference type="Proteomes" id="UP001213039">
    <property type="component" value="Chromosome"/>
</dbReference>
<evidence type="ECO:0000313" key="1">
    <source>
        <dbReference type="EMBL" id="WBP84209.1"/>
    </source>
</evidence>
<evidence type="ECO:0000313" key="2">
    <source>
        <dbReference type="Proteomes" id="UP001213039"/>
    </source>
</evidence>
<dbReference type="EMBL" id="CP114370">
    <property type="protein sequence ID" value="WBP84209.1"/>
    <property type="molecule type" value="Genomic_DNA"/>
</dbReference>